<name>A0ABD1DUM6_CULPP</name>
<dbReference type="PANTHER" id="PTHR38926">
    <property type="entry name" value="F-BOX DOMAIN CONTAINING PROTEIN, EXPRESSED"/>
    <property type="match status" value="1"/>
</dbReference>
<accession>A0ABD1DUM6</accession>
<dbReference type="SUPFAM" id="SSF52047">
    <property type="entry name" value="RNI-like"/>
    <property type="match status" value="1"/>
</dbReference>
<evidence type="ECO:0000259" key="2">
    <source>
        <dbReference type="PROSITE" id="PS50181"/>
    </source>
</evidence>
<dbReference type="Gene3D" id="3.80.10.10">
    <property type="entry name" value="Ribonuclease Inhibitor"/>
    <property type="match status" value="1"/>
</dbReference>
<keyword evidence="4" id="KW-1185">Reference proteome</keyword>
<comment type="caution">
    <text evidence="3">The sequence shown here is derived from an EMBL/GenBank/DDBJ whole genome shotgun (WGS) entry which is preliminary data.</text>
</comment>
<evidence type="ECO:0000256" key="1">
    <source>
        <dbReference type="SAM" id="MobiDB-lite"/>
    </source>
</evidence>
<sequence length="514" mass="58990">MEATNSGTEPQFPAEIWEHIFRFIPGSQLLQLRLICQRWSDIIMSSPSLMGRFYVQFKQPKGVLPMEDGYVPENLPPKAIKVLFHKCAIAGLGAVKSWWPTFAMKLTELQIGLGQISAENLLWMLQQAPNLKKLIMFQVLLSGSGTGFGDTNVRLNRLEMFAVFHLRYEDKDHQDILVGLEHKFPSLKVLRLDVAIHKNEAEILQSVRTLQSSLQRLHLPRGKNVLAELGKMNQLRLKELQLDVRFPQDLEQWTKFCKVQQQLEQLTMTANQSEFLVETGRVLRNLKRLSLTLHGDMEVSFLDAMPGLEVLEITADSKIDFLAHKSPNLTQFRLNDVETEDLFQYLQRSQKLAQIYLSGCRLGKREISVTKHFRSLKVLSLEDITCDADLLVSLFGHSPLLEDLYLSWIKSLEDEHVLVACKRLRRLKKLSLVSIRGVTDESAQYIQRYCPVLEELEADFSDQVLDQLEADKKIRIKRCDSDWSGFDSGEDDSEDYDAEDDYDEDEGADDVDDD</sequence>
<feature type="region of interest" description="Disordered" evidence="1">
    <location>
        <begin position="481"/>
        <end position="514"/>
    </location>
</feature>
<dbReference type="AlphaFoldDB" id="A0ABD1DUM6"/>
<gene>
    <name evidence="3" type="ORF">pipiens_005682</name>
</gene>
<evidence type="ECO:0000313" key="4">
    <source>
        <dbReference type="Proteomes" id="UP001562425"/>
    </source>
</evidence>
<proteinExistence type="predicted"/>
<dbReference type="InterPro" id="IPR036047">
    <property type="entry name" value="F-box-like_dom_sf"/>
</dbReference>
<dbReference type="EMBL" id="JBEHCU010001573">
    <property type="protein sequence ID" value="KAL1403451.1"/>
    <property type="molecule type" value="Genomic_DNA"/>
</dbReference>
<dbReference type="InterPro" id="IPR001810">
    <property type="entry name" value="F-box_dom"/>
</dbReference>
<feature type="compositionally biased region" description="Acidic residues" evidence="1">
    <location>
        <begin position="488"/>
        <end position="514"/>
    </location>
</feature>
<dbReference type="Gene3D" id="1.20.1280.50">
    <property type="match status" value="1"/>
</dbReference>
<dbReference type="SMART" id="SM00256">
    <property type="entry name" value="FBOX"/>
    <property type="match status" value="1"/>
</dbReference>
<dbReference type="CDD" id="cd09917">
    <property type="entry name" value="F-box_SF"/>
    <property type="match status" value="1"/>
</dbReference>
<dbReference type="InterPro" id="IPR032675">
    <property type="entry name" value="LRR_dom_sf"/>
</dbReference>
<dbReference type="PROSITE" id="PS50181">
    <property type="entry name" value="FBOX"/>
    <property type="match status" value="1"/>
</dbReference>
<dbReference type="Pfam" id="PF12937">
    <property type="entry name" value="F-box-like"/>
    <property type="match status" value="1"/>
</dbReference>
<feature type="domain" description="F-box" evidence="2">
    <location>
        <begin position="6"/>
        <end position="57"/>
    </location>
</feature>
<reference evidence="3 4" key="1">
    <citation type="submission" date="2024-05" db="EMBL/GenBank/DDBJ databases">
        <title>Culex pipiens pipiens assembly and annotation.</title>
        <authorList>
            <person name="Alout H."/>
            <person name="Durand T."/>
        </authorList>
    </citation>
    <scope>NUCLEOTIDE SEQUENCE [LARGE SCALE GENOMIC DNA]</scope>
    <source>
        <strain evidence="3">HA-2024</strain>
        <tissue evidence="3">Whole body</tissue>
    </source>
</reference>
<evidence type="ECO:0000313" key="3">
    <source>
        <dbReference type="EMBL" id="KAL1403451.1"/>
    </source>
</evidence>
<dbReference type="PANTHER" id="PTHR38926:SF5">
    <property type="entry name" value="F-BOX AND LEUCINE-RICH REPEAT PROTEIN 6"/>
    <property type="match status" value="1"/>
</dbReference>
<dbReference type="Proteomes" id="UP001562425">
    <property type="component" value="Unassembled WGS sequence"/>
</dbReference>
<organism evidence="3 4">
    <name type="scientific">Culex pipiens pipiens</name>
    <name type="common">Northern house mosquito</name>
    <dbReference type="NCBI Taxonomy" id="38569"/>
    <lineage>
        <taxon>Eukaryota</taxon>
        <taxon>Metazoa</taxon>
        <taxon>Ecdysozoa</taxon>
        <taxon>Arthropoda</taxon>
        <taxon>Hexapoda</taxon>
        <taxon>Insecta</taxon>
        <taxon>Pterygota</taxon>
        <taxon>Neoptera</taxon>
        <taxon>Endopterygota</taxon>
        <taxon>Diptera</taxon>
        <taxon>Nematocera</taxon>
        <taxon>Culicoidea</taxon>
        <taxon>Culicidae</taxon>
        <taxon>Culicinae</taxon>
        <taxon>Culicini</taxon>
        <taxon>Culex</taxon>
        <taxon>Culex</taxon>
    </lineage>
</organism>
<dbReference type="SUPFAM" id="SSF81383">
    <property type="entry name" value="F-box domain"/>
    <property type="match status" value="1"/>
</dbReference>
<protein>
    <recommendedName>
        <fullName evidence="2">F-box domain-containing protein</fullName>
    </recommendedName>
</protein>